<comment type="caution">
    <text evidence="3">The sequence shown here is derived from an EMBL/GenBank/DDBJ whole genome shotgun (WGS) entry which is preliminary data.</text>
</comment>
<feature type="region of interest" description="Disordered" evidence="1">
    <location>
        <begin position="112"/>
        <end position="142"/>
    </location>
</feature>
<reference evidence="3" key="1">
    <citation type="submission" date="2023-06" db="EMBL/GenBank/DDBJ databases">
        <authorList>
            <person name="Zeman M."/>
            <person name="Kubasova T."/>
            <person name="Jahodarova E."/>
            <person name="Nykrynova M."/>
            <person name="Rychlik I."/>
        </authorList>
    </citation>
    <scope>NUCLEOTIDE SEQUENCE</scope>
    <source>
        <strain evidence="3">15_COKtk</strain>
    </source>
</reference>
<keyword evidence="2" id="KW-1133">Transmembrane helix</keyword>
<evidence type="ECO:0000256" key="1">
    <source>
        <dbReference type="SAM" id="MobiDB-lite"/>
    </source>
</evidence>
<reference evidence="3" key="2">
    <citation type="submission" date="2023-08" db="EMBL/GenBank/DDBJ databases">
        <title>Identification and characterization of horizontal gene transfer across gut microbiota members of farm animals based on homology search.</title>
        <authorList>
            <person name="Schwarzerova J."/>
            <person name="Nykrynova M."/>
            <person name="Jureckova K."/>
            <person name="Cejkova D."/>
            <person name="Rychlik I."/>
        </authorList>
    </citation>
    <scope>NUCLEOTIDE SEQUENCE</scope>
    <source>
        <strain evidence="3">15_COKtk</strain>
    </source>
</reference>
<dbReference type="Proteomes" id="UP001168505">
    <property type="component" value="Unassembled WGS sequence"/>
</dbReference>
<dbReference type="EMBL" id="JAUEIR010000001">
    <property type="protein sequence ID" value="MDN0068217.1"/>
    <property type="molecule type" value="Genomic_DNA"/>
</dbReference>
<feature type="transmembrane region" description="Helical" evidence="2">
    <location>
        <begin position="6"/>
        <end position="28"/>
    </location>
</feature>
<gene>
    <name evidence="3" type="ORF">QVN40_00690</name>
</gene>
<keyword evidence="2" id="KW-0472">Membrane</keyword>
<proteinExistence type="predicted"/>
<sequence>MMQNWLGALSIIFAISIIALSVVIVLLYRYIKSIEWKLNIVDNKVHLIESKSNGSRTTSGLRAVHVDQVLDDDSKMTRVPEESECMPVDPRPDVALREGAVDQSDVIRVASTDKHSTKMMTKARKNDQQPKFDAKSNSIIIE</sequence>
<accession>A0AAW7JMD5</accession>
<dbReference type="AlphaFoldDB" id="A0AAW7JMD5"/>
<organism evidence="3 4">
    <name type="scientific">Collinsella ihumii</name>
    <dbReference type="NCBI Taxonomy" id="1720204"/>
    <lineage>
        <taxon>Bacteria</taxon>
        <taxon>Bacillati</taxon>
        <taxon>Actinomycetota</taxon>
        <taxon>Coriobacteriia</taxon>
        <taxon>Coriobacteriales</taxon>
        <taxon>Coriobacteriaceae</taxon>
        <taxon>Collinsella</taxon>
    </lineage>
</organism>
<evidence type="ECO:0000313" key="3">
    <source>
        <dbReference type="EMBL" id="MDN0068217.1"/>
    </source>
</evidence>
<evidence type="ECO:0000256" key="2">
    <source>
        <dbReference type="SAM" id="Phobius"/>
    </source>
</evidence>
<feature type="compositionally biased region" description="Basic and acidic residues" evidence="1">
    <location>
        <begin position="124"/>
        <end position="134"/>
    </location>
</feature>
<dbReference type="RefSeq" id="WP_289826411.1">
    <property type="nucleotide sequence ID" value="NZ_JAUEIR010000001.1"/>
</dbReference>
<evidence type="ECO:0000313" key="4">
    <source>
        <dbReference type="Proteomes" id="UP001168505"/>
    </source>
</evidence>
<protein>
    <submittedName>
        <fullName evidence="3">Uncharacterized protein</fullName>
    </submittedName>
</protein>
<keyword evidence="2" id="KW-0812">Transmembrane</keyword>
<name>A0AAW7JMD5_9ACTN</name>